<reference evidence="1 2" key="1">
    <citation type="journal article" date="2016" name="Nat. Commun.">
        <title>Thousands of microbial genomes shed light on interconnected biogeochemical processes in an aquifer system.</title>
        <authorList>
            <person name="Anantharaman K."/>
            <person name="Brown C.T."/>
            <person name="Hug L.A."/>
            <person name="Sharon I."/>
            <person name="Castelle C.J."/>
            <person name="Probst A.J."/>
            <person name="Thomas B.C."/>
            <person name="Singh A."/>
            <person name="Wilkins M.J."/>
            <person name="Karaoz U."/>
            <person name="Brodie E.L."/>
            <person name="Williams K.H."/>
            <person name="Hubbard S.S."/>
            <person name="Banfield J.F."/>
        </authorList>
    </citation>
    <scope>NUCLEOTIDE SEQUENCE [LARGE SCALE GENOMIC DNA]</scope>
</reference>
<dbReference type="AlphaFoldDB" id="A0A1G2HHT3"/>
<proteinExistence type="predicted"/>
<organism evidence="1 2">
    <name type="scientific">Candidatus Spechtbacteria bacterium RIFCSPLOWO2_12_FULL_38_22</name>
    <dbReference type="NCBI Taxonomy" id="1802165"/>
    <lineage>
        <taxon>Bacteria</taxon>
        <taxon>Candidatus Spechtiibacteriota</taxon>
    </lineage>
</organism>
<dbReference type="Proteomes" id="UP000176770">
    <property type="component" value="Unassembled WGS sequence"/>
</dbReference>
<dbReference type="EMBL" id="MHOK01000009">
    <property type="protein sequence ID" value="OGZ62045.1"/>
    <property type="molecule type" value="Genomic_DNA"/>
</dbReference>
<sequence>MSNRKAVTTVILVFLALWLVVVAIWGLGVATAGIYGRGEAHKDIQSADFQIQAYQTFFNQCASIQGLEGQIDELTTALGYYQSGSREYNITVTSIAGVKGARHQAIARYNQDALKDWTEGQFRDTDLPYQIPDTNYPEGGKTRCAIN</sequence>
<evidence type="ECO:0000313" key="1">
    <source>
        <dbReference type="EMBL" id="OGZ62045.1"/>
    </source>
</evidence>
<dbReference type="STRING" id="1802165.A3F94_02335"/>
<gene>
    <name evidence="1" type="ORF">A3F94_02335</name>
</gene>
<comment type="caution">
    <text evidence="1">The sequence shown here is derived from an EMBL/GenBank/DDBJ whole genome shotgun (WGS) entry which is preliminary data.</text>
</comment>
<evidence type="ECO:0008006" key="3">
    <source>
        <dbReference type="Google" id="ProtNLM"/>
    </source>
</evidence>
<accession>A0A1G2HHT3</accession>
<evidence type="ECO:0000313" key="2">
    <source>
        <dbReference type="Proteomes" id="UP000176770"/>
    </source>
</evidence>
<protein>
    <recommendedName>
        <fullName evidence="3">LemA family protein</fullName>
    </recommendedName>
</protein>
<name>A0A1G2HHT3_9BACT</name>